<dbReference type="Proteomes" id="UP000245764">
    <property type="component" value="Chromosome 2"/>
</dbReference>
<evidence type="ECO:0000256" key="4">
    <source>
        <dbReference type="ARBA" id="ARBA00022801"/>
    </source>
</evidence>
<evidence type="ECO:0000256" key="5">
    <source>
        <dbReference type="ARBA" id="ARBA00022833"/>
    </source>
</evidence>
<keyword evidence="5 7" id="KW-0862">Zinc</keyword>
<keyword evidence="2 7" id="KW-0645">Protease</keyword>
<feature type="signal peptide" evidence="8">
    <location>
        <begin position="1"/>
        <end position="34"/>
    </location>
</feature>
<evidence type="ECO:0000259" key="9">
    <source>
        <dbReference type="Pfam" id="PF01432"/>
    </source>
</evidence>
<dbReference type="GO" id="GO:0006518">
    <property type="term" value="P:peptide metabolic process"/>
    <property type="evidence" value="ECO:0007669"/>
    <property type="project" value="TreeGrafter"/>
</dbReference>
<keyword evidence="8" id="KW-0732">Signal</keyword>
<feature type="domain" description="Peptidase M3A/M3B catalytic" evidence="9">
    <location>
        <begin position="260"/>
        <end position="770"/>
    </location>
</feature>
<gene>
    <name evidence="10" type="ORF">ZT1E4_G3434</name>
</gene>
<dbReference type="Gene3D" id="3.40.390.10">
    <property type="entry name" value="Collagenase (Catalytic Domain)"/>
    <property type="match status" value="1"/>
</dbReference>
<evidence type="ECO:0000256" key="2">
    <source>
        <dbReference type="ARBA" id="ARBA00022670"/>
    </source>
</evidence>
<dbReference type="InterPro" id="IPR001567">
    <property type="entry name" value="Pept_M3A_M3B_dom"/>
</dbReference>
<dbReference type="InterPro" id="IPR045090">
    <property type="entry name" value="Pept_M3A_M3B"/>
</dbReference>
<dbReference type="PANTHER" id="PTHR11804:SF84">
    <property type="entry name" value="SACCHAROLYSIN"/>
    <property type="match status" value="1"/>
</dbReference>
<evidence type="ECO:0000256" key="7">
    <source>
        <dbReference type="RuleBase" id="RU003435"/>
    </source>
</evidence>
<dbReference type="PANTHER" id="PTHR11804">
    <property type="entry name" value="PROTEASE M3 THIMET OLIGOPEPTIDASE-RELATED"/>
    <property type="match status" value="1"/>
</dbReference>
<feature type="chain" id="PRO_5013554105" description="Peptidase M3A/M3B catalytic domain-containing protein" evidence="8">
    <location>
        <begin position="35"/>
        <end position="776"/>
    </location>
</feature>
<accession>A0A2H1FZZ8</accession>
<reference evidence="11" key="1">
    <citation type="submission" date="2017-05" db="EMBL/GenBank/DDBJ databases">
        <authorList>
            <person name="Song R."/>
            <person name="Chenine A.L."/>
            <person name="Ruprecht R.M."/>
        </authorList>
    </citation>
    <scope>NUCLEOTIDE SEQUENCE [LARGE SCALE GENOMIC DNA]</scope>
</reference>
<evidence type="ECO:0000256" key="3">
    <source>
        <dbReference type="ARBA" id="ARBA00022723"/>
    </source>
</evidence>
<dbReference type="GO" id="GO:0006508">
    <property type="term" value="P:proteolysis"/>
    <property type="evidence" value="ECO:0007669"/>
    <property type="project" value="UniProtKB-KW"/>
</dbReference>
<dbReference type="SUPFAM" id="SSF55486">
    <property type="entry name" value="Metalloproteases ('zincins'), catalytic domain"/>
    <property type="match status" value="1"/>
</dbReference>
<organism evidence="10 11">
    <name type="scientific">Zymoseptoria tritici ST99CH_1E4</name>
    <dbReference type="NCBI Taxonomy" id="1276532"/>
    <lineage>
        <taxon>Eukaryota</taxon>
        <taxon>Fungi</taxon>
        <taxon>Dikarya</taxon>
        <taxon>Ascomycota</taxon>
        <taxon>Pezizomycotina</taxon>
        <taxon>Dothideomycetes</taxon>
        <taxon>Dothideomycetidae</taxon>
        <taxon>Mycosphaerellales</taxon>
        <taxon>Mycosphaerellaceae</taxon>
        <taxon>Zymoseptoria</taxon>
    </lineage>
</organism>
<dbReference type="InterPro" id="IPR024079">
    <property type="entry name" value="MetalloPept_cat_dom_sf"/>
</dbReference>
<proteinExistence type="inferred from homology"/>
<evidence type="ECO:0000256" key="8">
    <source>
        <dbReference type="SAM" id="SignalP"/>
    </source>
</evidence>
<dbReference type="GO" id="GO:0004222">
    <property type="term" value="F:metalloendopeptidase activity"/>
    <property type="evidence" value="ECO:0007669"/>
    <property type="project" value="InterPro"/>
</dbReference>
<evidence type="ECO:0000313" key="10">
    <source>
        <dbReference type="EMBL" id="SMR46816.1"/>
    </source>
</evidence>
<keyword evidence="4 7" id="KW-0378">Hydrolase</keyword>
<protein>
    <recommendedName>
        <fullName evidence="9">Peptidase M3A/M3B catalytic domain-containing protein</fullName>
    </recommendedName>
</protein>
<evidence type="ECO:0000256" key="6">
    <source>
        <dbReference type="ARBA" id="ARBA00023049"/>
    </source>
</evidence>
<dbReference type="CDD" id="cd06455">
    <property type="entry name" value="M3A_TOP"/>
    <property type="match status" value="1"/>
</dbReference>
<comment type="similarity">
    <text evidence="1 7">Belongs to the peptidase M3 family.</text>
</comment>
<dbReference type="GO" id="GO:0046872">
    <property type="term" value="F:metal ion binding"/>
    <property type="evidence" value="ECO:0007669"/>
    <property type="project" value="UniProtKB-UniRule"/>
</dbReference>
<dbReference type="AlphaFoldDB" id="A0A2H1FZZ8"/>
<dbReference type="Pfam" id="PF01432">
    <property type="entry name" value="Peptidase_M3"/>
    <property type="match status" value="1"/>
</dbReference>
<keyword evidence="6 7" id="KW-0482">Metalloprotease</keyword>
<dbReference type="EMBL" id="LT854254">
    <property type="protein sequence ID" value="SMR46816.1"/>
    <property type="molecule type" value="Genomic_DNA"/>
</dbReference>
<dbReference type="InterPro" id="IPR024077">
    <property type="entry name" value="Neurolysin/TOP_dom2"/>
</dbReference>
<evidence type="ECO:0000313" key="11">
    <source>
        <dbReference type="Proteomes" id="UP000245764"/>
    </source>
</evidence>
<evidence type="ECO:0000256" key="1">
    <source>
        <dbReference type="ARBA" id="ARBA00006040"/>
    </source>
</evidence>
<dbReference type="GO" id="GO:0005758">
    <property type="term" value="C:mitochondrial intermembrane space"/>
    <property type="evidence" value="ECO:0007669"/>
    <property type="project" value="TreeGrafter"/>
</dbReference>
<sequence length="776" mass="86976">MAEYHAGPRIRWSSPMAMMFFLISAMLHLGHASALPHLHSRQATFERPAQAPYAFNDTVEYVKQVVAATVAAEQDLIQDILKCVDITNATFENTILPYLQFDSVRNAQLQPFYVYDDASDIGGIASDIDANATSETTKTFTNADYFLLVDHIYQANLDDKSALSEENQLMLVSFWNAFASSGLNIPAGTQRDQFQTKQLRLDAIDSEFNRNLNSSLYVYFTAEEIEGVDPDVIQSFPNATGENAGKLKIDMFSTAGIQVLNKCVNDTTRYGVYLAYAQTGSDNVQLVKESTKLRFELAQLNNLSSWDEYAIEGTMAGTTKAVDDFLTDLQTNIYPLGQSNLAILNALKQKDERLESPIGDRSIAYRWDQSYYNELQLNTTYGIDYTATKDYFPVNVTVPAVLDIYGEIYGLRFDHIDTASPEADELSPTGKGSDLVWHPDVMMYAVWDNQAYRDANPAANRTFRGYLYFDLFVREGKTSQTGFENLFIPGFSDTGKLYAPSIRVVLNFQKSPDESIKPSLIGYYDIKSVMHELGHGTHDLTSITTYAWNHGTNGVPADFLEFPAMFMENFALIPEALKSISTHWSSFSPQAAEAWRKEQGEAPDAPLPPVTMPDDLIAKVVKSSALNQGIDALDQIAFSRVDRKLYGSTSLEEVQSNDDAAVYNEIFRRVSGFPDLFDLGQGYTWGNLIGQISQFVSAYYAGVYYSYQWCEAYAADVFYTAFYDDPFNSATGWRYRQTVLQPSGTKDIKKLLPAFLEREPNTDGYYRQLGIKGKGS</sequence>
<dbReference type="Gene3D" id="1.10.1370.10">
    <property type="entry name" value="Neurolysin, domain 3"/>
    <property type="match status" value="1"/>
</dbReference>
<keyword evidence="3 7" id="KW-0479">Metal-binding</keyword>
<comment type="cofactor">
    <cofactor evidence="7">
        <name>Zn(2+)</name>
        <dbReference type="ChEBI" id="CHEBI:29105"/>
    </cofactor>
    <text evidence="7">Binds 1 zinc ion.</text>
</comment>
<name>A0A2H1FZZ8_ZYMTR</name>